<keyword evidence="2" id="KW-0805">Transcription regulation</keyword>
<gene>
    <name evidence="7" type="ORF">CQW23_29095</name>
</gene>
<dbReference type="GO" id="GO:0043565">
    <property type="term" value="F:sequence-specific DNA binding"/>
    <property type="evidence" value="ECO:0007669"/>
    <property type="project" value="InterPro"/>
</dbReference>
<reference evidence="7 8" key="1">
    <citation type="journal article" date="2017" name="Genome Biol.">
        <title>New reference genome sequences of hot pepper reveal the massive evolution of plant disease-resistance genes by retroduplication.</title>
        <authorList>
            <person name="Kim S."/>
            <person name="Park J."/>
            <person name="Yeom S.I."/>
            <person name="Kim Y.M."/>
            <person name="Seo E."/>
            <person name="Kim K.T."/>
            <person name="Kim M.S."/>
            <person name="Lee J.M."/>
            <person name="Cheong K."/>
            <person name="Shin H.S."/>
            <person name="Kim S.B."/>
            <person name="Han K."/>
            <person name="Lee J."/>
            <person name="Park M."/>
            <person name="Lee H.A."/>
            <person name="Lee H.Y."/>
            <person name="Lee Y."/>
            <person name="Oh S."/>
            <person name="Lee J.H."/>
            <person name="Choi E."/>
            <person name="Choi E."/>
            <person name="Lee S.E."/>
            <person name="Jeon J."/>
            <person name="Kim H."/>
            <person name="Choi G."/>
            <person name="Song H."/>
            <person name="Lee J."/>
            <person name="Lee S.C."/>
            <person name="Kwon J.K."/>
            <person name="Lee H.Y."/>
            <person name="Koo N."/>
            <person name="Hong Y."/>
            <person name="Kim R.W."/>
            <person name="Kang W.H."/>
            <person name="Huh J.H."/>
            <person name="Kang B.C."/>
            <person name="Yang T.J."/>
            <person name="Lee Y.H."/>
            <person name="Bennetzen J.L."/>
            <person name="Choi D."/>
        </authorList>
    </citation>
    <scope>NUCLEOTIDE SEQUENCE [LARGE SCALE GENOMIC DNA]</scope>
    <source>
        <strain evidence="8">cv. PBC81</strain>
    </source>
</reference>
<keyword evidence="4" id="KW-0804">Transcription</keyword>
<keyword evidence="3" id="KW-0238">DNA-binding</keyword>
<evidence type="ECO:0000313" key="7">
    <source>
        <dbReference type="EMBL" id="PHT32758.1"/>
    </source>
</evidence>
<keyword evidence="5" id="KW-0539">Nucleus</keyword>
<evidence type="ECO:0000256" key="5">
    <source>
        <dbReference type="ARBA" id="ARBA00023242"/>
    </source>
</evidence>
<evidence type="ECO:0000256" key="4">
    <source>
        <dbReference type="ARBA" id="ARBA00023163"/>
    </source>
</evidence>
<dbReference type="AlphaFoldDB" id="A0A2G2VIH1"/>
<organism evidence="7 8">
    <name type="scientific">Capsicum baccatum</name>
    <name type="common">Peruvian pepper</name>
    <dbReference type="NCBI Taxonomy" id="33114"/>
    <lineage>
        <taxon>Eukaryota</taxon>
        <taxon>Viridiplantae</taxon>
        <taxon>Streptophyta</taxon>
        <taxon>Embryophyta</taxon>
        <taxon>Tracheophyta</taxon>
        <taxon>Spermatophyta</taxon>
        <taxon>Magnoliopsida</taxon>
        <taxon>eudicotyledons</taxon>
        <taxon>Gunneridae</taxon>
        <taxon>Pentapetalae</taxon>
        <taxon>asterids</taxon>
        <taxon>lamiids</taxon>
        <taxon>Solanales</taxon>
        <taxon>Solanaceae</taxon>
        <taxon>Solanoideae</taxon>
        <taxon>Capsiceae</taxon>
        <taxon>Capsicum</taxon>
    </lineage>
</organism>
<dbReference type="InterPro" id="IPR044810">
    <property type="entry name" value="WRKY_plant"/>
</dbReference>
<sequence length="303" mass="33536">MVLFSKMNKELALQEAASTGLKTMEHLIKLEANEPVVQVDCREITDFAIANLKKANSMVGRTGHARFRRGPVQVQAQNETESQAQVYDSLTLLSLSPYSYMEKERVLAPVPLSVVALPVQIELTFGFRKPSVNVIAAGVGGDGGGAGVMKYKYTFDKLNKVISSSSFHSSNKGEGSGSTSNFAPPSSVSLLSMAQVVFARKQSSTTGKRYRVQEQSGMVLAKRDECSWRKYGQKLIKGSPYPWAYYKCISFPGCLAKKHVERAMDDPMMLIVTYEEEHCHTQVAIQEYNSLMMTFGSAEEKKE</sequence>
<dbReference type="SUPFAM" id="SSF118290">
    <property type="entry name" value="WRKY DNA-binding domain"/>
    <property type="match status" value="1"/>
</dbReference>
<evidence type="ECO:0000256" key="3">
    <source>
        <dbReference type="ARBA" id="ARBA00023125"/>
    </source>
</evidence>
<reference evidence="8" key="2">
    <citation type="journal article" date="2017" name="J. Anim. Genet.">
        <title>Multiple reference genome sequences of hot pepper reveal the massive evolution of plant disease resistance genes by retroduplication.</title>
        <authorList>
            <person name="Kim S."/>
            <person name="Park J."/>
            <person name="Yeom S.-I."/>
            <person name="Kim Y.-M."/>
            <person name="Seo E."/>
            <person name="Kim K.-T."/>
            <person name="Kim M.-S."/>
            <person name="Lee J.M."/>
            <person name="Cheong K."/>
            <person name="Shin H.-S."/>
            <person name="Kim S.-B."/>
            <person name="Han K."/>
            <person name="Lee J."/>
            <person name="Park M."/>
            <person name="Lee H.-A."/>
            <person name="Lee H.-Y."/>
            <person name="Lee Y."/>
            <person name="Oh S."/>
            <person name="Lee J.H."/>
            <person name="Choi E."/>
            <person name="Choi E."/>
            <person name="Lee S.E."/>
            <person name="Jeon J."/>
            <person name="Kim H."/>
            <person name="Choi G."/>
            <person name="Song H."/>
            <person name="Lee J."/>
            <person name="Lee S.-C."/>
            <person name="Kwon J.-K."/>
            <person name="Lee H.-Y."/>
            <person name="Koo N."/>
            <person name="Hong Y."/>
            <person name="Kim R.W."/>
            <person name="Kang W.-H."/>
            <person name="Huh J.H."/>
            <person name="Kang B.-C."/>
            <person name="Yang T.-J."/>
            <person name="Lee Y.-H."/>
            <person name="Bennetzen J.L."/>
            <person name="Choi D."/>
        </authorList>
    </citation>
    <scope>NUCLEOTIDE SEQUENCE [LARGE SCALE GENOMIC DNA]</scope>
    <source>
        <strain evidence="8">cv. PBC81</strain>
    </source>
</reference>
<proteinExistence type="predicted"/>
<evidence type="ECO:0000313" key="8">
    <source>
        <dbReference type="Proteomes" id="UP000224567"/>
    </source>
</evidence>
<evidence type="ECO:0000259" key="6">
    <source>
        <dbReference type="PROSITE" id="PS50811"/>
    </source>
</evidence>
<evidence type="ECO:0000256" key="1">
    <source>
        <dbReference type="ARBA" id="ARBA00004123"/>
    </source>
</evidence>
<keyword evidence="8" id="KW-1185">Reference proteome</keyword>
<dbReference type="Gene3D" id="2.20.25.80">
    <property type="entry name" value="WRKY domain"/>
    <property type="match status" value="1"/>
</dbReference>
<dbReference type="EMBL" id="MLFT02000012">
    <property type="protein sequence ID" value="PHT32758.1"/>
    <property type="molecule type" value="Genomic_DNA"/>
</dbReference>
<dbReference type="GO" id="GO:0005634">
    <property type="term" value="C:nucleus"/>
    <property type="evidence" value="ECO:0007669"/>
    <property type="project" value="UniProtKB-SubCell"/>
</dbReference>
<dbReference type="InterPro" id="IPR003657">
    <property type="entry name" value="WRKY_dom"/>
</dbReference>
<dbReference type="GO" id="GO:0003700">
    <property type="term" value="F:DNA-binding transcription factor activity"/>
    <property type="evidence" value="ECO:0007669"/>
    <property type="project" value="InterPro"/>
</dbReference>
<dbReference type="OrthoDB" id="777189at2759"/>
<dbReference type="PANTHER" id="PTHR31282">
    <property type="entry name" value="WRKY TRANSCRIPTION FACTOR 21-RELATED"/>
    <property type="match status" value="1"/>
</dbReference>
<name>A0A2G2VIH1_CAPBA</name>
<dbReference type="SMART" id="SM00774">
    <property type="entry name" value="WRKY"/>
    <property type="match status" value="1"/>
</dbReference>
<dbReference type="Pfam" id="PF03106">
    <property type="entry name" value="WRKY"/>
    <property type="match status" value="1"/>
</dbReference>
<dbReference type="Proteomes" id="UP000224567">
    <property type="component" value="Unassembled WGS sequence"/>
</dbReference>
<accession>A0A2G2VIH1</accession>
<comment type="subcellular location">
    <subcellularLocation>
        <location evidence="1">Nucleus</location>
    </subcellularLocation>
</comment>
<dbReference type="InterPro" id="IPR036576">
    <property type="entry name" value="WRKY_dom_sf"/>
</dbReference>
<protein>
    <submittedName>
        <fullName evidence="7">WRKY transcription factor 17</fullName>
    </submittedName>
</protein>
<comment type="caution">
    <text evidence="7">The sequence shown here is derived from an EMBL/GenBank/DDBJ whole genome shotgun (WGS) entry which is preliminary data.</text>
</comment>
<dbReference type="PROSITE" id="PS50811">
    <property type="entry name" value="WRKY"/>
    <property type="match status" value="1"/>
</dbReference>
<evidence type="ECO:0000256" key="2">
    <source>
        <dbReference type="ARBA" id="ARBA00023015"/>
    </source>
</evidence>
<feature type="domain" description="WRKY" evidence="6">
    <location>
        <begin position="224"/>
        <end position="280"/>
    </location>
</feature>